<dbReference type="SUPFAM" id="SSF90123">
    <property type="entry name" value="ABC transporter transmembrane region"/>
    <property type="match status" value="1"/>
</dbReference>
<keyword evidence="8" id="KW-1185">Reference proteome</keyword>
<dbReference type="PANTHER" id="PTHR43394:SF4">
    <property type="entry name" value="TOXIN SECRETION ABC TRANSPORTER ATP-BINDING PROTEIN"/>
    <property type="match status" value="1"/>
</dbReference>
<protein>
    <submittedName>
        <fullName evidence="7">ABC-type bacteriocin/lantibiotic exporter with double-glycine peptidase domain</fullName>
    </submittedName>
</protein>
<dbReference type="EMBL" id="JAVDQA010000002">
    <property type="protein sequence ID" value="MDR6300373.1"/>
    <property type="molecule type" value="Genomic_DNA"/>
</dbReference>
<organism evidence="7 8">
    <name type="scientific">Mesonia maritima</name>
    <dbReference type="NCBI Taxonomy" id="1793873"/>
    <lineage>
        <taxon>Bacteria</taxon>
        <taxon>Pseudomonadati</taxon>
        <taxon>Bacteroidota</taxon>
        <taxon>Flavobacteriia</taxon>
        <taxon>Flavobacteriales</taxon>
        <taxon>Flavobacteriaceae</taxon>
        <taxon>Mesonia</taxon>
    </lineage>
</organism>
<evidence type="ECO:0000256" key="3">
    <source>
        <dbReference type="ARBA" id="ARBA00022989"/>
    </source>
</evidence>
<dbReference type="PROSITE" id="PS50929">
    <property type="entry name" value="ABC_TM1F"/>
    <property type="match status" value="1"/>
</dbReference>
<dbReference type="Proteomes" id="UP001257659">
    <property type="component" value="Unassembled WGS sequence"/>
</dbReference>
<feature type="transmembrane region" description="Helical" evidence="5">
    <location>
        <begin position="61"/>
        <end position="81"/>
    </location>
</feature>
<accession>A0ABU1K724</accession>
<dbReference type="InterPro" id="IPR036640">
    <property type="entry name" value="ABC1_TM_sf"/>
</dbReference>
<evidence type="ECO:0000256" key="2">
    <source>
        <dbReference type="ARBA" id="ARBA00022692"/>
    </source>
</evidence>
<name>A0ABU1K724_9FLAO</name>
<dbReference type="InterPro" id="IPR011527">
    <property type="entry name" value="ABC1_TM_dom"/>
</dbReference>
<feature type="transmembrane region" description="Helical" evidence="5">
    <location>
        <begin position="138"/>
        <end position="156"/>
    </location>
</feature>
<dbReference type="InterPro" id="IPR027417">
    <property type="entry name" value="P-loop_NTPase"/>
</dbReference>
<proteinExistence type="predicted"/>
<feature type="domain" description="ABC transmembrane type-1" evidence="6">
    <location>
        <begin position="31"/>
        <end position="305"/>
    </location>
</feature>
<sequence>MSNKDQISAWGKLYNLLKLERKDIFQVLYYAIFAGIISLTLPLGIQAIINMIQGAQVSSSWILLTFLVTIGVFFVGALQVLQLDIVENIQEKVFARASFEFIYRFPKMRVRELEDRYPPELSNRFFDVLTLQKGLEKLLLDFPTAVIQIIFGLLLLSFYHPFFIALGSFLLILLYIFFKLSLNKALETSIQESKSKYLVAYWIQQVANNFKTFKISSNEFEQNKNNKLVEKYLKYRQTHFKVVKHQFKQMVAFKVIVILGLLLIGGLLVLNQQMNIGQFVASEIIIILIINSVEKIMLSLETIYDVATAVEKIDEVTSKKLDRKADANADELSIFPLIAEELTLDNQVVETIKIKENSRLNIIASHQKIYDLYHYLTGMKKSKQGKVYLDRKEISTISLDEYRRRIALVSHTDYFFEGTLWQNLVLNNLTVSENLVYDLLEEFDVLNEIQKLPETINTYVFPGSKLISKPVARKICLIRALLKKPSLLFIEEGFLNTEKEFEALLSFAEKYKISVLIATTEKINMPIDSIQLNSKKG</sequence>
<feature type="transmembrane region" description="Helical" evidence="5">
    <location>
        <begin position="162"/>
        <end position="182"/>
    </location>
</feature>
<dbReference type="Gene3D" id="1.20.1560.10">
    <property type="entry name" value="ABC transporter type 1, transmembrane domain"/>
    <property type="match status" value="1"/>
</dbReference>
<dbReference type="RefSeq" id="WP_309727284.1">
    <property type="nucleotide sequence ID" value="NZ_JAVDQA010000002.1"/>
</dbReference>
<reference evidence="7 8" key="1">
    <citation type="submission" date="2023-07" db="EMBL/GenBank/DDBJ databases">
        <title>Genomic Encyclopedia of Type Strains, Phase IV (KMG-IV): sequencing the most valuable type-strain genomes for metagenomic binning, comparative biology and taxonomic classification.</title>
        <authorList>
            <person name="Goeker M."/>
        </authorList>
    </citation>
    <scope>NUCLEOTIDE SEQUENCE [LARGE SCALE GENOMIC DNA]</scope>
    <source>
        <strain evidence="7 8">DSM 102814</strain>
    </source>
</reference>
<dbReference type="Pfam" id="PF00664">
    <property type="entry name" value="ABC_membrane"/>
    <property type="match status" value="1"/>
</dbReference>
<comment type="caution">
    <text evidence="7">The sequence shown here is derived from an EMBL/GenBank/DDBJ whole genome shotgun (WGS) entry which is preliminary data.</text>
</comment>
<evidence type="ECO:0000313" key="8">
    <source>
        <dbReference type="Proteomes" id="UP001257659"/>
    </source>
</evidence>
<dbReference type="PANTHER" id="PTHR43394">
    <property type="entry name" value="ATP-DEPENDENT PERMEASE MDL1, MITOCHONDRIAL"/>
    <property type="match status" value="1"/>
</dbReference>
<dbReference type="SUPFAM" id="SSF52540">
    <property type="entry name" value="P-loop containing nucleoside triphosphate hydrolases"/>
    <property type="match status" value="1"/>
</dbReference>
<evidence type="ECO:0000259" key="6">
    <source>
        <dbReference type="PROSITE" id="PS50929"/>
    </source>
</evidence>
<evidence type="ECO:0000256" key="4">
    <source>
        <dbReference type="ARBA" id="ARBA00023136"/>
    </source>
</evidence>
<evidence type="ECO:0000256" key="1">
    <source>
        <dbReference type="ARBA" id="ARBA00004651"/>
    </source>
</evidence>
<evidence type="ECO:0000256" key="5">
    <source>
        <dbReference type="SAM" id="Phobius"/>
    </source>
</evidence>
<keyword evidence="3 5" id="KW-1133">Transmembrane helix</keyword>
<feature type="transmembrane region" description="Helical" evidence="5">
    <location>
        <begin position="251"/>
        <end position="270"/>
    </location>
</feature>
<dbReference type="Gene3D" id="3.40.50.300">
    <property type="entry name" value="P-loop containing nucleotide triphosphate hydrolases"/>
    <property type="match status" value="1"/>
</dbReference>
<feature type="transmembrane region" description="Helical" evidence="5">
    <location>
        <begin position="27"/>
        <end position="49"/>
    </location>
</feature>
<dbReference type="InterPro" id="IPR039421">
    <property type="entry name" value="Type_1_exporter"/>
</dbReference>
<keyword evidence="4 5" id="KW-0472">Membrane</keyword>
<evidence type="ECO:0000313" key="7">
    <source>
        <dbReference type="EMBL" id="MDR6300373.1"/>
    </source>
</evidence>
<keyword evidence="2 5" id="KW-0812">Transmembrane</keyword>
<gene>
    <name evidence="7" type="ORF">GGR31_001004</name>
</gene>
<comment type="subcellular location">
    <subcellularLocation>
        <location evidence="1">Cell membrane</location>
        <topology evidence="1">Multi-pass membrane protein</topology>
    </subcellularLocation>
</comment>